<keyword evidence="1" id="KW-0812">Transmembrane</keyword>
<sequence>MERILFDFLFLTLGMGLGVILMCLMQAGKEADKEMERLKESEDK</sequence>
<keyword evidence="1" id="KW-1133">Transmembrane helix</keyword>
<proteinExistence type="predicted"/>
<organism evidence="2 3">
    <name type="scientific">Longicatena caecimuris</name>
    <dbReference type="NCBI Taxonomy" id="1796635"/>
    <lineage>
        <taxon>Bacteria</taxon>
        <taxon>Bacillati</taxon>
        <taxon>Bacillota</taxon>
        <taxon>Erysipelotrichia</taxon>
        <taxon>Erysipelotrichales</taxon>
        <taxon>Erysipelotrichaceae</taxon>
        <taxon>Longicatena</taxon>
    </lineage>
</organism>
<evidence type="ECO:0000256" key="1">
    <source>
        <dbReference type="SAM" id="Phobius"/>
    </source>
</evidence>
<dbReference type="RefSeq" id="WP_021361465.1">
    <property type="nucleotide sequence ID" value="NZ_JANKBG010000025.1"/>
</dbReference>
<keyword evidence="3" id="KW-1185">Reference proteome</keyword>
<name>A0A4R3TBB2_9FIRM</name>
<feature type="transmembrane region" description="Helical" evidence="1">
    <location>
        <begin position="6"/>
        <end position="27"/>
    </location>
</feature>
<reference evidence="2 3" key="1">
    <citation type="submission" date="2019-03" db="EMBL/GenBank/DDBJ databases">
        <title>Genomic Encyclopedia of Type Strains, Phase IV (KMG-IV): sequencing the most valuable type-strain genomes for metagenomic binning, comparative biology and taxonomic classification.</title>
        <authorList>
            <person name="Goeker M."/>
        </authorList>
    </citation>
    <scope>NUCLEOTIDE SEQUENCE [LARGE SCALE GENOMIC DNA]</scope>
    <source>
        <strain evidence="2 3">DSM 29481</strain>
    </source>
</reference>
<accession>A0A4R3TBB2</accession>
<evidence type="ECO:0000313" key="2">
    <source>
        <dbReference type="EMBL" id="TCU58326.1"/>
    </source>
</evidence>
<keyword evidence="1" id="KW-0472">Membrane</keyword>
<comment type="caution">
    <text evidence="2">The sequence shown here is derived from an EMBL/GenBank/DDBJ whole genome shotgun (WGS) entry which is preliminary data.</text>
</comment>
<gene>
    <name evidence="2" type="ORF">EDD61_11458</name>
</gene>
<dbReference type="Proteomes" id="UP000295773">
    <property type="component" value="Unassembled WGS sequence"/>
</dbReference>
<dbReference type="AlphaFoldDB" id="A0A4R3TBB2"/>
<protein>
    <submittedName>
        <fullName evidence="2">Uncharacterized protein DUF3789</fullName>
    </submittedName>
</protein>
<dbReference type="Pfam" id="PF12664">
    <property type="entry name" value="DUF3789"/>
    <property type="match status" value="1"/>
</dbReference>
<evidence type="ECO:0000313" key="3">
    <source>
        <dbReference type="Proteomes" id="UP000295773"/>
    </source>
</evidence>
<dbReference type="InterPro" id="IPR024522">
    <property type="entry name" value="DUF3789"/>
</dbReference>
<dbReference type="EMBL" id="SMBP01000014">
    <property type="protein sequence ID" value="TCU58326.1"/>
    <property type="molecule type" value="Genomic_DNA"/>
</dbReference>